<reference evidence="1 2" key="1">
    <citation type="journal article" date="2017" name="Int. J. Parasitol.">
        <title>The genome of the protozoan parasite Cystoisospora suis and a reverse vaccinology approach to identify vaccine candidates.</title>
        <authorList>
            <person name="Palmieri N."/>
            <person name="Shrestha A."/>
            <person name="Ruttkowski B."/>
            <person name="Beck T."/>
            <person name="Vogl C."/>
            <person name="Tomley F."/>
            <person name="Blake D.P."/>
            <person name="Joachim A."/>
        </authorList>
    </citation>
    <scope>NUCLEOTIDE SEQUENCE [LARGE SCALE GENOMIC DNA]</scope>
    <source>
        <strain evidence="1 2">Wien I</strain>
    </source>
</reference>
<dbReference type="EMBL" id="MIGC01003511">
    <property type="protein sequence ID" value="PHJ19336.1"/>
    <property type="molecule type" value="Genomic_DNA"/>
</dbReference>
<keyword evidence="2" id="KW-1185">Reference proteome</keyword>
<comment type="caution">
    <text evidence="1">The sequence shown here is derived from an EMBL/GenBank/DDBJ whole genome shotgun (WGS) entry which is preliminary data.</text>
</comment>
<gene>
    <name evidence="1" type="ORF">CSUI_006837</name>
</gene>
<dbReference type="VEuPathDB" id="ToxoDB:CSUI_006837"/>
<evidence type="ECO:0000313" key="2">
    <source>
        <dbReference type="Proteomes" id="UP000221165"/>
    </source>
</evidence>
<dbReference type="RefSeq" id="XP_067921038.1">
    <property type="nucleotide sequence ID" value="XM_068066988.1"/>
</dbReference>
<dbReference type="AlphaFoldDB" id="A0A2C6KT35"/>
<dbReference type="GeneID" id="94430199"/>
<accession>A0A2C6KT35</accession>
<protein>
    <submittedName>
        <fullName evidence="1">Uncharacterized protein</fullName>
    </submittedName>
</protein>
<proteinExistence type="predicted"/>
<organism evidence="1 2">
    <name type="scientific">Cystoisospora suis</name>
    <dbReference type="NCBI Taxonomy" id="483139"/>
    <lineage>
        <taxon>Eukaryota</taxon>
        <taxon>Sar</taxon>
        <taxon>Alveolata</taxon>
        <taxon>Apicomplexa</taxon>
        <taxon>Conoidasida</taxon>
        <taxon>Coccidia</taxon>
        <taxon>Eucoccidiorida</taxon>
        <taxon>Eimeriorina</taxon>
        <taxon>Sarcocystidae</taxon>
        <taxon>Cystoisospora</taxon>
    </lineage>
</organism>
<sequence length="48" mass="5507">MTWSLHASLLPTALFHTGLHARVYLNLLPSWDVIERDEELKMSSLRAS</sequence>
<dbReference type="Proteomes" id="UP000221165">
    <property type="component" value="Unassembled WGS sequence"/>
</dbReference>
<name>A0A2C6KT35_9APIC</name>
<evidence type="ECO:0000313" key="1">
    <source>
        <dbReference type="EMBL" id="PHJ19336.1"/>
    </source>
</evidence>